<comment type="caution">
    <text evidence="4">The sequence shown here is derived from an EMBL/GenBank/DDBJ whole genome shotgun (WGS) entry which is preliminary data.</text>
</comment>
<evidence type="ECO:0000313" key="5">
    <source>
        <dbReference type="Proteomes" id="UP000550729"/>
    </source>
</evidence>
<evidence type="ECO:0000256" key="2">
    <source>
        <dbReference type="PIRNR" id="PIRNR036893"/>
    </source>
</evidence>
<organism evidence="4 5">
    <name type="scientific">Gordonia asplenii</name>
    <dbReference type="NCBI Taxonomy" id="2725283"/>
    <lineage>
        <taxon>Bacteria</taxon>
        <taxon>Bacillati</taxon>
        <taxon>Actinomycetota</taxon>
        <taxon>Actinomycetes</taxon>
        <taxon>Mycobacteriales</taxon>
        <taxon>Gordoniaceae</taxon>
        <taxon>Gordonia</taxon>
    </lineage>
</organism>
<proteinExistence type="inferred from homology"/>
<gene>
    <name evidence="4" type="ORF">HH308_11570</name>
</gene>
<dbReference type="InterPro" id="IPR012674">
    <property type="entry name" value="Calycin"/>
</dbReference>
<dbReference type="PANTHER" id="PTHR10612">
    <property type="entry name" value="APOLIPOPROTEIN D"/>
    <property type="match status" value="1"/>
</dbReference>
<dbReference type="EMBL" id="JABBNB010000010">
    <property type="protein sequence ID" value="NMO01850.1"/>
    <property type="molecule type" value="Genomic_DNA"/>
</dbReference>
<evidence type="ECO:0000313" key="4">
    <source>
        <dbReference type="EMBL" id="NMO01850.1"/>
    </source>
</evidence>
<dbReference type="PANTHER" id="PTHR10612:SF34">
    <property type="entry name" value="APOLIPOPROTEIN D"/>
    <property type="match status" value="1"/>
</dbReference>
<evidence type="ECO:0000259" key="3">
    <source>
        <dbReference type="Pfam" id="PF08212"/>
    </source>
</evidence>
<keyword evidence="5" id="KW-1185">Reference proteome</keyword>
<accession>A0A848KTN2</accession>
<evidence type="ECO:0000256" key="1">
    <source>
        <dbReference type="ARBA" id="ARBA00006889"/>
    </source>
</evidence>
<dbReference type="SUPFAM" id="SSF50814">
    <property type="entry name" value="Lipocalins"/>
    <property type="match status" value="1"/>
</dbReference>
<dbReference type="InterPro" id="IPR022271">
    <property type="entry name" value="Lipocalin_ApoD"/>
</dbReference>
<reference evidence="4 5" key="1">
    <citation type="submission" date="2020-04" db="EMBL/GenBank/DDBJ databases">
        <title>Gordonia sp. nov. TBRC 11910.</title>
        <authorList>
            <person name="Suriyachadkun C."/>
        </authorList>
    </citation>
    <scope>NUCLEOTIDE SEQUENCE [LARGE SCALE GENOMIC DNA]</scope>
    <source>
        <strain evidence="4 5">TBRC 11910</strain>
    </source>
</reference>
<dbReference type="PIRSF" id="PIRSF036893">
    <property type="entry name" value="Lipocalin_ApoD"/>
    <property type="match status" value="1"/>
</dbReference>
<dbReference type="Proteomes" id="UP000550729">
    <property type="component" value="Unassembled WGS sequence"/>
</dbReference>
<protein>
    <submittedName>
        <fullName evidence="4">Lipocalin family protein</fullName>
    </submittedName>
</protein>
<sequence length="209" mass="22272">MFSRTTIRTVLATVAAAVALTTAVGGPAQAAPGGALTPVPSLDTARYLGTWWQQAAIPGFYSIRCARDTHATYSLISATTIKVDNRCISPTGMPDGVVGRADLADKKTGAQFVVSFPGVPNTIDPQNHPNYIVAWVADDERPGRAYQYAIVGDPTRLSGFALSRDRVISTAQLLRLRSEVEKLGFNPCLFLVSPTTGGRSDYTPLCLVS</sequence>
<dbReference type="Gene3D" id="2.40.128.20">
    <property type="match status" value="1"/>
</dbReference>
<feature type="chain" id="PRO_5033202304" evidence="2">
    <location>
        <begin position="31"/>
        <end position="209"/>
    </location>
</feature>
<name>A0A848KTN2_9ACTN</name>
<feature type="domain" description="Lipocalin/cytosolic fatty-acid binding" evidence="3">
    <location>
        <begin position="42"/>
        <end position="190"/>
    </location>
</feature>
<dbReference type="RefSeq" id="WP_170194357.1">
    <property type="nucleotide sequence ID" value="NZ_JABBNB010000010.1"/>
</dbReference>
<dbReference type="Pfam" id="PF08212">
    <property type="entry name" value="Lipocalin_2"/>
    <property type="match status" value="1"/>
</dbReference>
<dbReference type="InterPro" id="IPR047202">
    <property type="entry name" value="Lipocalin_Blc-like_dom"/>
</dbReference>
<keyword evidence="2" id="KW-0732">Signal</keyword>
<dbReference type="CDD" id="cd19438">
    <property type="entry name" value="lipocalin_Blc-like"/>
    <property type="match status" value="1"/>
</dbReference>
<dbReference type="InterPro" id="IPR000566">
    <property type="entry name" value="Lipocln_cytosolic_FA-bd_dom"/>
</dbReference>
<comment type="similarity">
    <text evidence="1 2">Belongs to the calycin superfamily. Lipocalin family.</text>
</comment>
<dbReference type="AlphaFoldDB" id="A0A848KTN2"/>
<dbReference type="GO" id="GO:0006950">
    <property type="term" value="P:response to stress"/>
    <property type="evidence" value="ECO:0007669"/>
    <property type="project" value="UniProtKB-ARBA"/>
</dbReference>
<feature type="signal peptide" evidence="2">
    <location>
        <begin position="1"/>
        <end position="30"/>
    </location>
</feature>